<protein>
    <submittedName>
        <fullName evidence="1">Uncharacterized protein</fullName>
    </submittedName>
</protein>
<organism evidence="1 2">
    <name type="scientific">Corynebacterium simulans</name>
    <dbReference type="NCBI Taxonomy" id="146827"/>
    <lineage>
        <taxon>Bacteria</taxon>
        <taxon>Bacillati</taxon>
        <taxon>Actinomycetota</taxon>
        <taxon>Actinomycetes</taxon>
        <taxon>Mycobacteriales</taxon>
        <taxon>Corynebacteriaceae</taxon>
        <taxon>Corynebacterium</taxon>
    </lineage>
</organism>
<reference evidence="1 2" key="1">
    <citation type="journal article" date="2016" name="Int. J. Syst. Evol. Microbiol.">
        <title>Resolving the Complexity of Human Skin Metagenomes Using Single-Molecule Sequencing.</title>
        <authorList>
            <consortium name="NISC Comparative Sequencing Program"/>
            <person name="Tsai Y.C."/>
            <person name="Conlan S."/>
            <person name="Deming C."/>
            <person name="Segre J.A."/>
            <person name="Kong H.H."/>
            <person name="Korlach J."/>
            <person name="Oh J."/>
        </authorList>
    </citation>
    <scope>NUCLEOTIDE SEQUENCE [LARGE SCALE GENOMIC DNA]</scope>
    <source>
        <strain evidence="1 2">1B08</strain>
    </source>
</reference>
<name>A0ABN0CIW5_9CORY</name>
<dbReference type="Proteomes" id="UP000070339">
    <property type="component" value="Unassembled WGS sequence"/>
</dbReference>
<comment type="caution">
    <text evidence="1">The sequence shown here is derived from an EMBL/GenBank/DDBJ whole genome shotgun (WGS) entry which is preliminary data.</text>
</comment>
<proteinExistence type="predicted"/>
<sequence>MPQDRTFLIAIRFALSHCDYVPVPTDSPEKGVEAIHAPTSAGST</sequence>
<evidence type="ECO:0000313" key="1">
    <source>
        <dbReference type="EMBL" id="KXU19044.1"/>
    </source>
</evidence>
<evidence type="ECO:0000313" key="2">
    <source>
        <dbReference type="Proteomes" id="UP000070339"/>
    </source>
</evidence>
<dbReference type="EMBL" id="LTEB01000013">
    <property type="protein sequence ID" value="KXU19044.1"/>
    <property type="molecule type" value="Genomic_DNA"/>
</dbReference>
<keyword evidence="2" id="KW-1185">Reference proteome</keyword>
<gene>
    <name evidence="1" type="ORF">WM41_0266</name>
</gene>
<accession>A0ABN0CIW5</accession>